<dbReference type="Proteomes" id="UP000887566">
    <property type="component" value="Unplaced"/>
</dbReference>
<sequence length="76" mass="8460">MKGFFHMAPPLPKHSATWDVTNVLNALKVWGHSAKKTNAEKRRNAETNGRDRSPHAVEEAKAKDMAADGDDLSEEF</sequence>
<evidence type="ECO:0000313" key="2">
    <source>
        <dbReference type="Proteomes" id="UP000887566"/>
    </source>
</evidence>
<organism evidence="2 3">
    <name type="scientific">Plectus sambesii</name>
    <dbReference type="NCBI Taxonomy" id="2011161"/>
    <lineage>
        <taxon>Eukaryota</taxon>
        <taxon>Metazoa</taxon>
        <taxon>Ecdysozoa</taxon>
        <taxon>Nematoda</taxon>
        <taxon>Chromadorea</taxon>
        <taxon>Plectida</taxon>
        <taxon>Plectina</taxon>
        <taxon>Plectoidea</taxon>
        <taxon>Plectidae</taxon>
        <taxon>Plectus</taxon>
    </lineage>
</organism>
<feature type="region of interest" description="Disordered" evidence="1">
    <location>
        <begin position="35"/>
        <end position="76"/>
    </location>
</feature>
<reference evidence="3" key="1">
    <citation type="submission" date="2022-11" db="UniProtKB">
        <authorList>
            <consortium name="WormBaseParasite"/>
        </authorList>
    </citation>
    <scope>IDENTIFICATION</scope>
</reference>
<dbReference type="AlphaFoldDB" id="A0A914VNE5"/>
<feature type="compositionally biased region" description="Basic and acidic residues" evidence="1">
    <location>
        <begin position="37"/>
        <end position="66"/>
    </location>
</feature>
<dbReference type="WBParaSite" id="PSAMB.scaffold2217size24537.g17027.t1">
    <property type="protein sequence ID" value="PSAMB.scaffold2217size24537.g17027.t1"/>
    <property type="gene ID" value="PSAMB.scaffold2217size24537.g17027"/>
</dbReference>
<accession>A0A914VNE5</accession>
<proteinExistence type="predicted"/>
<evidence type="ECO:0000256" key="1">
    <source>
        <dbReference type="SAM" id="MobiDB-lite"/>
    </source>
</evidence>
<protein>
    <submittedName>
        <fullName evidence="3">Uncharacterized protein</fullName>
    </submittedName>
</protein>
<keyword evidence="2" id="KW-1185">Reference proteome</keyword>
<feature type="compositionally biased region" description="Acidic residues" evidence="1">
    <location>
        <begin position="67"/>
        <end position="76"/>
    </location>
</feature>
<evidence type="ECO:0000313" key="3">
    <source>
        <dbReference type="WBParaSite" id="PSAMB.scaffold2217size24537.g17027.t1"/>
    </source>
</evidence>
<name>A0A914VNE5_9BILA</name>